<dbReference type="Pfam" id="PF13855">
    <property type="entry name" value="LRR_8"/>
    <property type="match status" value="1"/>
</dbReference>
<keyword evidence="2" id="KW-0677">Repeat</keyword>
<feature type="non-terminal residue" evidence="3">
    <location>
        <position position="1"/>
    </location>
</feature>
<evidence type="ECO:0000313" key="3">
    <source>
        <dbReference type="EMBL" id="EEN52890.1"/>
    </source>
</evidence>
<evidence type="ECO:0000256" key="1">
    <source>
        <dbReference type="ARBA" id="ARBA00022614"/>
    </source>
</evidence>
<keyword evidence="1" id="KW-0433">Leucine-rich repeat</keyword>
<dbReference type="Gene3D" id="3.80.10.10">
    <property type="entry name" value="Ribonuclease Inhibitor"/>
    <property type="match status" value="1"/>
</dbReference>
<dbReference type="AlphaFoldDB" id="C3Z3X6"/>
<evidence type="ECO:0008006" key="4">
    <source>
        <dbReference type="Google" id="ProtNLM"/>
    </source>
</evidence>
<evidence type="ECO:0000256" key="2">
    <source>
        <dbReference type="ARBA" id="ARBA00022737"/>
    </source>
</evidence>
<dbReference type="eggNOG" id="KOG0619">
    <property type="taxonomic scope" value="Eukaryota"/>
</dbReference>
<protein>
    <recommendedName>
        <fullName evidence="4">Variable lymphocyte receptor B cassette</fullName>
    </recommendedName>
</protein>
<reference evidence="3" key="1">
    <citation type="journal article" date="2008" name="Nature">
        <title>The amphioxus genome and the evolution of the chordate karyotype.</title>
        <authorList>
            <consortium name="US DOE Joint Genome Institute (JGI-PGF)"/>
            <person name="Putnam N.H."/>
            <person name="Butts T."/>
            <person name="Ferrier D.E.K."/>
            <person name="Furlong R.F."/>
            <person name="Hellsten U."/>
            <person name="Kawashima T."/>
            <person name="Robinson-Rechavi M."/>
            <person name="Shoguchi E."/>
            <person name="Terry A."/>
            <person name="Yu J.-K."/>
            <person name="Benito-Gutierrez E.L."/>
            <person name="Dubchak I."/>
            <person name="Garcia-Fernandez J."/>
            <person name="Gibson-Brown J.J."/>
            <person name="Grigoriev I.V."/>
            <person name="Horton A.C."/>
            <person name="de Jong P.J."/>
            <person name="Jurka J."/>
            <person name="Kapitonov V.V."/>
            <person name="Kohara Y."/>
            <person name="Kuroki Y."/>
            <person name="Lindquist E."/>
            <person name="Lucas S."/>
            <person name="Osoegawa K."/>
            <person name="Pennacchio L.A."/>
            <person name="Salamov A.A."/>
            <person name="Satou Y."/>
            <person name="Sauka-Spengler T."/>
            <person name="Schmutz J."/>
            <person name="Shin-I T."/>
            <person name="Toyoda A."/>
            <person name="Bronner-Fraser M."/>
            <person name="Fujiyama A."/>
            <person name="Holland L.Z."/>
            <person name="Holland P.W.H."/>
            <person name="Satoh N."/>
            <person name="Rokhsar D.S."/>
        </authorList>
    </citation>
    <scope>NUCLEOTIDE SEQUENCE [LARGE SCALE GENOMIC DNA]</scope>
    <source>
        <strain evidence="3">S238N-H82</strain>
        <tissue evidence="3">Testes</tissue>
    </source>
</reference>
<accession>C3Z3X6</accession>
<proteinExistence type="predicted"/>
<dbReference type="InterPro" id="IPR050333">
    <property type="entry name" value="SLRP"/>
</dbReference>
<dbReference type="InParanoid" id="C3Z3X6"/>
<dbReference type="EMBL" id="GG666577">
    <property type="protein sequence ID" value="EEN52890.1"/>
    <property type="molecule type" value="Genomic_DNA"/>
</dbReference>
<gene>
    <name evidence="3" type="ORF">BRAFLDRAFT_246986</name>
</gene>
<name>C3Z3X6_BRAFL</name>
<dbReference type="SUPFAM" id="SSF52058">
    <property type="entry name" value="L domain-like"/>
    <property type="match status" value="1"/>
</dbReference>
<organism>
    <name type="scientific">Branchiostoma floridae</name>
    <name type="common">Florida lancelet</name>
    <name type="synonym">Amphioxus</name>
    <dbReference type="NCBI Taxonomy" id="7739"/>
    <lineage>
        <taxon>Eukaryota</taxon>
        <taxon>Metazoa</taxon>
        <taxon>Chordata</taxon>
        <taxon>Cephalochordata</taxon>
        <taxon>Leptocardii</taxon>
        <taxon>Amphioxiformes</taxon>
        <taxon>Branchiostomatidae</taxon>
        <taxon>Branchiostoma</taxon>
    </lineage>
</organism>
<sequence>SDCDCSNRGLSKVPQHLPESITGLKLGSNAITTLSSSELSRYKCLKGLYMNRNQISIVQPGAFSKLVHLERL</sequence>
<dbReference type="PANTHER" id="PTHR45712">
    <property type="entry name" value="AGAP008170-PA"/>
    <property type="match status" value="1"/>
</dbReference>
<dbReference type="InterPro" id="IPR001611">
    <property type="entry name" value="Leu-rich_rpt"/>
</dbReference>
<dbReference type="PANTHER" id="PTHR45712:SF22">
    <property type="entry name" value="INSULIN-LIKE GROWTH FACTOR-BINDING PROTEIN COMPLEX ACID LABILE SUBUNIT"/>
    <property type="match status" value="1"/>
</dbReference>
<dbReference type="InterPro" id="IPR032675">
    <property type="entry name" value="LRR_dom_sf"/>
</dbReference>
<feature type="non-terminal residue" evidence="3">
    <location>
        <position position="72"/>
    </location>
</feature>